<proteinExistence type="inferred from homology"/>
<feature type="domain" description="DprA winged helix" evidence="3">
    <location>
        <begin position="309"/>
        <end position="366"/>
    </location>
</feature>
<dbReference type="InterPro" id="IPR057666">
    <property type="entry name" value="DrpA_SLOG"/>
</dbReference>
<dbReference type="EMBL" id="MFAF01000012">
    <property type="protein sequence ID" value="OGD79387.1"/>
    <property type="molecule type" value="Genomic_DNA"/>
</dbReference>
<evidence type="ECO:0000313" key="4">
    <source>
        <dbReference type="EMBL" id="OGD79387.1"/>
    </source>
</evidence>
<dbReference type="Gene3D" id="3.40.50.450">
    <property type="match status" value="1"/>
</dbReference>
<gene>
    <name evidence="4" type="ORF">A2Y64_08905</name>
</gene>
<dbReference type="InterPro" id="IPR041614">
    <property type="entry name" value="DprA_WH"/>
</dbReference>
<reference evidence="4 5" key="1">
    <citation type="journal article" date="2016" name="Nat. Commun.">
        <title>Thousands of microbial genomes shed light on interconnected biogeochemical processes in an aquifer system.</title>
        <authorList>
            <person name="Anantharaman K."/>
            <person name="Brown C.T."/>
            <person name="Hug L.A."/>
            <person name="Sharon I."/>
            <person name="Castelle C.J."/>
            <person name="Probst A.J."/>
            <person name="Thomas B.C."/>
            <person name="Singh A."/>
            <person name="Wilkins M.J."/>
            <person name="Karaoz U."/>
            <person name="Brodie E.L."/>
            <person name="Williams K.H."/>
            <person name="Hubbard S.S."/>
            <person name="Banfield J.F."/>
        </authorList>
    </citation>
    <scope>NUCLEOTIDE SEQUENCE [LARGE SCALE GENOMIC DNA]</scope>
</reference>
<comment type="similarity">
    <text evidence="1">Belongs to the DprA/Smf family.</text>
</comment>
<protein>
    <submittedName>
        <fullName evidence="4">DNA protecting protein DprA</fullName>
    </submittedName>
</protein>
<feature type="domain" description="Smf/DprA SLOG" evidence="2">
    <location>
        <begin position="87"/>
        <end position="294"/>
    </location>
</feature>
<organism evidence="4 5">
    <name type="scientific">Candidatus Coatesbacteria bacterium RBG_13_66_14</name>
    <dbReference type="NCBI Taxonomy" id="1817816"/>
    <lineage>
        <taxon>Bacteria</taxon>
        <taxon>Candidatus Coatesiibacteriota</taxon>
    </lineage>
</organism>
<dbReference type="InterPro" id="IPR010994">
    <property type="entry name" value="RuvA_2-like"/>
</dbReference>
<comment type="caution">
    <text evidence="4">The sequence shown here is derived from an EMBL/GenBank/DDBJ whole genome shotgun (WGS) entry which is preliminary data.</text>
</comment>
<dbReference type="NCBIfam" id="TIGR00732">
    <property type="entry name" value="dprA"/>
    <property type="match status" value="1"/>
</dbReference>
<dbReference type="PANTHER" id="PTHR43022">
    <property type="entry name" value="PROTEIN SMF"/>
    <property type="match status" value="1"/>
</dbReference>
<evidence type="ECO:0000256" key="1">
    <source>
        <dbReference type="ARBA" id="ARBA00006525"/>
    </source>
</evidence>
<dbReference type="PANTHER" id="PTHR43022:SF1">
    <property type="entry name" value="PROTEIN SMF"/>
    <property type="match status" value="1"/>
</dbReference>
<evidence type="ECO:0000313" key="5">
    <source>
        <dbReference type="Proteomes" id="UP000177187"/>
    </source>
</evidence>
<dbReference type="SUPFAM" id="SSF47781">
    <property type="entry name" value="RuvA domain 2-like"/>
    <property type="match status" value="1"/>
</dbReference>
<dbReference type="AlphaFoldDB" id="A0A1F5FIG1"/>
<name>A0A1F5FIG1_9BACT</name>
<evidence type="ECO:0000259" key="2">
    <source>
        <dbReference type="Pfam" id="PF02481"/>
    </source>
</evidence>
<dbReference type="InterPro" id="IPR003488">
    <property type="entry name" value="DprA"/>
</dbReference>
<dbReference type="Pfam" id="PF02481">
    <property type="entry name" value="DNA_processg_A"/>
    <property type="match status" value="1"/>
</dbReference>
<dbReference type="STRING" id="1817816.A2Y64_08905"/>
<sequence>MSPGSEVAAWISLNLVPEVGPVHFRRLVERLGSAREVLAAPHGRLLQIEGIGPVRAANVLAARSDAHSKRLEQELDAIKKIPDLSIYLLADPDYPAPLKDLPDPPPVLYVRGEYRPEDRLAVSMVGTRNPSAYGRELARKLGAGLARVGVTVVSGCAAGIDLASQMGAVAAGGRSIGVLGCGVDLVYPANERASFERITASGALVSGLPLGAEPLARNFPPRNRLIAALGLGVVVVEAPLKSGALITAEYAMELNREVMSCPGNAIRDGARGSHALLKDGATLVETVEDILRAVGHAADPRLFADRVSAPEAPDLTDGEAALLGTLTAEPVHVDELTNRLGSPRAEVLQLLLSLELKGVVEPLPGMYYRRPF</sequence>
<dbReference type="InterPro" id="IPR036388">
    <property type="entry name" value="WH-like_DNA-bd_sf"/>
</dbReference>
<accession>A0A1F5FIG1</accession>
<dbReference type="SUPFAM" id="SSF102405">
    <property type="entry name" value="MCP/YpsA-like"/>
    <property type="match status" value="1"/>
</dbReference>
<evidence type="ECO:0000259" key="3">
    <source>
        <dbReference type="Pfam" id="PF17782"/>
    </source>
</evidence>
<dbReference type="Gene3D" id="1.10.10.10">
    <property type="entry name" value="Winged helix-like DNA-binding domain superfamily/Winged helix DNA-binding domain"/>
    <property type="match status" value="1"/>
</dbReference>
<dbReference type="Pfam" id="PF17782">
    <property type="entry name" value="WHD_DprA"/>
    <property type="match status" value="1"/>
</dbReference>
<dbReference type="Pfam" id="PF21102">
    <property type="entry name" value="DprA_N"/>
    <property type="match status" value="1"/>
</dbReference>
<dbReference type="GO" id="GO:0009294">
    <property type="term" value="P:DNA-mediated transformation"/>
    <property type="evidence" value="ECO:0007669"/>
    <property type="project" value="InterPro"/>
</dbReference>
<dbReference type="Proteomes" id="UP000177187">
    <property type="component" value="Unassembled WGS sequence"/>
</dbReference>